<dbReference type="EMBL" id="JBHMCR010000009">
    <property type="protein sequence ID" value="MFB9522196.1"/>
    <property type="molecule type" value="Genomic_DNA"/>
</dbReference>
<keyword evidence="2" id="KW-1133">Transmembrane helix</keyword>
<feature type="region of interest" description="Disordered" evidence="1">
    <location>
        <begin position="51"/>
        <end position="100"/>
    </location>
</feature>
<feature type="transmembrane region" description="Helical" evidence="2">
    <location>
        <begin position="28"/>
        <end position="50"/>
    </location>
</feature>
<sequence length="276" mass="27858">MTPLPAPAPSPDWSALADAAARARRKRLLGIGGGVLATLTVAALVTTAIVSSGTGPADGKNTSLPSPESLPTGPGAPSPSFSPVAPPPPPDPKDFISSADKDKAPISADTLFPGASLTLENRTYPKGATHRVTDCASGAQGRLGGILNANGCTQLIRATFTKGGAAVTVGVAVFPTEAQALKAKAQVKDGVASLPGSGVPTFCRNGTICRKTANSYGRYAYFTVGGFTDNKRDVTTADKNVFALGDDAAKYTFLRIVERGRAQASAAAATGTTASG</sequence>
<accession>A0ABV5PI55</accession>
<evidence type="ECO:0000256" key="1">
    <source>
        <dbReference type="SAM" id="MobiDB-lite"/>
    </source>
</evidence>
<keyword evidence="2" id="KW-0472">Membrane</keyword>
<comment type="caution">
    <text evidence="3">The sequence shown here is derived from an EMBL/GenBank/DDBJ whole genome shotgun (WGS) entry which is preliminary data.</text>
</comment>
<name>A0ABV5PI55_STRCM</name>
<feature type="compositionally biased region" description="Polar residues" evidence="1">
    <location>
        <begin position="51"/>
        <end position="66"/>
    </location>
</feature>
<gene>
    <name evidence="3" type="ORF">ACFFTU_19805</name>
</gene>
<dbReference type="Proteomes" id="UP001589718">
    <property type="component" value="Unassembled WGS sequence"/>
</dbReference>
<reference evidence="3 4" key="1">
    <citation type="submission" date="2024-09" db="EMBL/GenBank/DDBJ databases">
        <authorList>
            <person name="Sun Q."/>
            <person name="Mori K."/>
        </authorList>
    </citation>
    <scope>NUCLEOTIDE SEQUENCE [LARGE SCALE GENOMIC DNA]</scope>
    <source>
        <strain evidence="3 4">JCM 4362</strain>
    </source>
</reference>
<keyword evidence="4" id="KW-1185">Reference proteome</keyword>
<evidence type="ECO:0000313" key="3">
    <source>
        <dbReference type="EMBL" id="MFB9522196.1"/>
    </source>
</evidence>
<evidence type="ECO:0000256" key="2">
    <source>
        <dbReference type="SAM" id="Phobius"/>
    </source>
</evidence>
<dbReference type="RefSeq" id="WP_345228934.1">
    <property type="nucleotide sequence ID" value="NZ_BAAAXE010000015.1"/>
</dbReference>
<evidence type="ECO:0000313" key="4">
    <source>
        <dbReference type="Proteomes" id="UP001589718"/>
    </source>
</evidence>
<proteinExistence type="predicted"/>
<keyword evidence="2" id="KW-0812">Transmembrane</keyword>
<feature type="compositionally biased region" description="Basic and acidic residues" evidence="1">
    <location>
        <begin position="91"/>
        <end position="100"/>
    </location>
</feature>
<organism evidence="3 4">
    <name type="scientific">Streptomyces cremeus</name>
    <dbReference type="NCBI Taxonomy" id="66881"/>
    <lineage>
        <taxon>Bacteria</taxon>
        <taxon>Bacillati</taxon>
        <taxon>Actinomycetota</taxon>
        <taxon>Actinomycetes</taxon>
        <taxon>Kitasatosporales</taxon>
        <taxon>Streptomycetaceae</taxon>
        <taxon>Streptomyces</taxon>
    </lineage>
</organism>
<protein>
    <submittedName>
        <fullName evidence="3">Uncharacterized protein</fullName>
    </submittedName>
</protein>
<feature type="compositionally biased region" description="Low complexity" evidence="1">
    <location>
        <begin position="71"/>
        <end position="83"/>
    </location>
</feature>